<accession>A0ABN8H8Q8</accession>
<reference evidence="1" key="1">
    <citation type="submission" date="2022-03" db="EMBL/GenBank/DDBJ databases">
        <authorList>
            <person name="Hettiarachchi G."/>
        </authorList>
    </citation>
    <scope>NUCLEOTIDE SEQUENCE</scope>
    <source>
        <strain evidence="1">LMG 32447</strain>
    </source>
</reference>
<evidence type="ECO:0000313" key="1">
    <source>
        <dbReference type="EMBL" id="CAH1852662.1"/>
    </source>
</evidence>
<organism evidence="1 2">
    <name type="scientific">Convivina praedatoris</name>
    <dbReference type="NCBI Taxonomy" id="2880963"/>
    <lineage>
        <taxon>Bacteria</taxon>
        <taxon>Bacillati</taxon>
        <taxon>Bacillota</taxon>
        <taxon>Bacilli</taxon>
        <taxon>Lactobacillales</taxon>
        <taxon>Lactobacillaceae</taxon>
        <taxon>Convivina</taxon>
    </lineage>
</organism>
<dbReference type="RefSeq" id="WP_248706048.1">
    <property type="nucleotide sequence ID" value="NZ_CAKOET010000002.1"/>
</dbReference>
<sequence>MKLAKKQLVKYQENPLLLDTELGLSALVQERFSDLILEILPLKVIGKVQYNASDIISLTVQVSGEVVLPSTRSMEPVSLPIDLNIQERYVGKQEQLNQFEEDEAVFLLENDQLDVDQVVLDNLVAMFPSQVLTPAEAANQEFPKGNDWQVISESNYDEQPVEALEDVEDPRWAKLNDFFEK</sequence>
<name>A0ABN8H8Q8_9LACO</name>
<dbReference type="EMBL" id="CAKOEU010000002">
    <property type="protein sequence ID" value="CAH1852662.1"/>
    <property type="molecule type" value="Genomic_DNA"/>
</dbReference>
<dbReference type="Proteomes" id="UP000838102">
    <property type="component" value="Unassembled WGS sequence"/>
</dbReference>
<keyword evidence="2" id="KW-1185">Reference proteome</keyword>
<proteinExistence type="predicted"/>
<evidence type="ECO:0008006" key="3">
    <source>
        <dbReference type="Google" id="ProtNLM"/>
    </source>
</evidence>
<dbReference type="Pfam" id="PF02620">
    <property type="entry name" value="YceD"/>
    <property type="match status" value="1"/>
</dbReference>
<evidence type="ECO:0000313" key="2">
    <source>
        <dbReference type="Proteomes" id="UP000838102"/>
    </source>
</evidence>
<gene>
    <name evidence="1" type="ORF">LMG032447_00632</name>
</gene>
<comment type="caution">
    <text evidence="1">The sequence shown here is derived from an EMBL/GenBank/DDBJ whole genome shotgun (WGS) entry which is preliminary data.</text>
</comment>
<protein>
    <recommendedName>
        <fullName evidence="3">DUF177 domain-containing protein</fullName>
    </recommendedName>
</protein>
<dbReference type="InterPro" id="IPR003772">
    <property type="entry name" value="YceD"/>
</dbReference>